<keyword evidence="1" id="KW-1277">Toxin-antitoxin system</keyword>
<dbReference type="Pfam" id="PF05016">
    <property type="entry name" value="ParE_toxin"/>
    <property type="match status" value="1"/>
</dbReference>
<gene>
    <name evidence="2" type="ordered locus">Caul_1510</name>
</gene>
<accession>B0T183</accession>
<name>B0T183_CAUSK</name>
<dbReference type="STRING" id="366602.Caul_1510"/>
<evidence type="ECO:0000256" key="1">
    <source>
        <dbReference type="ARBA" id="ARBA00022649"/>
    </source>
</evidence>
<proteinExistence type="predicted"/>
<dbReference type="AlphaFoldDB" id="B0T183"/>
<dbReference type="KEGG" id="cak:Caul_1510"/>
<evidence type="ECO:0000313" key="2">
    <source>
        <dbReference type="EMBL" id="ABZ70640.1"/>
    </source>
</evidence>
<dbReference type="InterPro" id="IPR007712">
    <property type="entry name" value="RelE/ParE_toxin"/>
</dbReference>
<dbReference type="Gene3D" id="3.30.2310.20">
    <property type="entry name" value="RelE-like"/>
    <property type="match status" value="1"/>
</dbReference>
<reference evidence="2" key="1">
    <citation type="submission" date="2008-01" db="EMBL/GenBank/DDBJ databases">
        <title>Complete sequence of chromosome of Caulobacter sp. K31.</title>
        <authorList>
            <consortium name="US DOE Joint Genome Institute"/>
            <person name="Copeland A."/>
            <person name="Lucas S."/>
            <person name="Lapidus A."/>
            <person name="Barry K."/>
            <person name="Glavina del Rio T."/>
            <person name="Dalin E."/>
            <person name="Tice H."/>
            <person name="Pitluck S."/>
            <person name="Bruce D."/>
            <person name="Goodwin L."/>
            <person name="Thompson L.S."/>
            <person name="Brettin T."/>
            <person name="Detter J.C."/>
            <person name="Han C."/>
            <person name="Schmutz J."/>
            <person name="Larimer F."/>
            <person name="Land M."/>
            <person name="Hauser L."/>
            <person name="Kyrpides N."/>
            <person name="Kim E."/>
            <person name="Stephens C."/>
            <person name="Richardson P."/>
        </authorList>
    </citation>
    <scope>NUCLEOTIDE SEQUENCE [LARGE SCALE GENOMIC DNA]</scope>
    <source>
        <strain evidence="2">K31</strain>
    </source>
</reference>
<protein>
    <submittedName>
        <fullName evidence="2">Plasmid stabilization system</fullName>
    </submittedName>
</protein>
<dbReference type="eggNOG" id="COG3668">
    <property type="taxonomic scope" value="Bacteria"/>
</dbReference>
<sequence length="93" mass="10696">MAYRLSRKAEEDILDIYIAGASEFGQDQAERYHAGLEKTFLFLSSFPRAAPERAALGRSSRVHPYKSHITIYRLDGADIFIQRVRHGHEDWTS</sequence>
<organism evidence="2">
    <name type="scientific">Caulobacter sp. (strain K31)</name>
    <dbReference type="NCBI Taxonomy" id="366602"/>
    <lineage>
        <taxon>Bacteria</taxon>
        <taxon>Pseudomonadati</taxon>
        <taxon>Pseudomonadota</taxon>
        <taxon>Alphaproteobacteria</taxon>
        <taxon>Caulobacterales</taxon>
        <taxon>Caulobacteraceae</taxon>
        <taxon>Caulobacter</taxon>
    </lineage>
</organism>
<dbReference type="HOGENOM" id="CLU_147162_3_1_5"/>
<dbReference type="OrthoDB" id="7173315at2"/>
<dbReference type="InterPro" id="IPR035093">
    <property type="entry name" value="RelE/ParE_toxin_dom_sf"/>
</dbReference>
<dbReference type="EMBL" id="CP000927">
    <property type="protein sequence ID" value="ABZ70640.1"/>
    <property type="molecule type" value="Genomic_DNA"/>
</dbReference>